<feature type="compositionally biased region" description="Polar residues" evidence="1">
    <location>
        <begin position="435"/>
        <end position="444"/>
    </location>
</feature>
<dbReference type="EMBL" id="BQKY01000003">
    <property type="protein sequence ID" value="GJN88511.1"/>
    <property type="molecule type" value="Genomic_DNA"/>
</dbReference>
<feature type="transmembrane region" description="Helical" evidence="2">
    <location>
        <begin position="271"/>
        <end position="295"/>
    </location>
</feature>
<sequence length="482" mass="52521">MQRAPPLAPYPSYSGAHYPPAPAFAPLPVSENEAFSPAAHPHPYPYRQPENDYGYGGHGQPHEAHPEAREGSAKSLEFEGAVQGYERKDRTNEGKLRRFCAAYKSRNQVLFLSIIGIQVVVVLTMIGLIYGFVRANTGDLDAADFIATDPALESVATYVGLFILAVVFEVLVTLDACQQKNIMVLFTLCLFQVAMLVYSCLLPRQLRNAISGSNADTPRVQDLTHSFAVVIPCIVGASTVAMSAMLWPLYHEFGWRTFKRIGADLAIRRAYLRYQIFLCLLRFDAFFVVGFSIQFLILVSGTPTVELVLTIVALPVAIIALLLFAVIVRIESRPGVYAAWVLQAAGMAYFAYKLARIYGADSGDRYRSTRATLTVFSIICIALLIATFILMGMCLLNFGKGLRERIPGYAFNGGRSLLRSRADADASLTSPTALGASVASSSRPFSPGTASEKGSARPGMKHVLSDGSGIAAERTETRMSMD</sequence>
<name>A0AAV5GFV8_9BASI</name>
<evidence type="ECO:0000256" key="2">
    <source>
        <dbReference type="SAM" id="Phobius"/>
    </source>
</evidence>
<dbReference type="PANTHER" id="PTHR34391">
    <property type="entry name" value="UPF0658 GOLGI APPARATUS MEMBRANE PROTEIN C1952.10C-RELATED"/>
    <property type="match status" value="1"/>
</dbReference>
<gene>
    <name evidence="3" type="ORF">Rhopal_001477-T1</name>
</gene>
<evidence type="ECO:0000313" key="4">
    <source>
        <dbReference type="Proteomes" id="UP001342314"/>
    </source>
</evidence>
<comment type="caution">
    <text evidence="3">The sequence shown here is derived from an EMBL/GenBank/DDBJ whole genome shotgun (WGS) entry which is preliminary data.</text>
</comment>
<dbReference type="InterPro" id="IPR040410">
    <property type="entry name" value="UPF0658_Golgi"/>
</dbReference>
<feature type="transmembrane region" description="Helical" evidence="2">
    <location>
        <begin position="226"/>
        <end position="250"/>
    </location>
</feature>
<evidence type="ECO:0000313" key="3">
    <source>
        <dbReference type="EMBL" id="GJN88511.1"/>
    </source>
</evidence>
<accession>A0AAV5GFV8</accession>
<keyword evidence="2" id="KW-0812">Transmembrane</keyword>
<keyword evidence="2" id="KW-0472">Membrane</keyword>
<feature type="region of interest" description="Disordered" evidence="1">
    <location>
        <begin position="34"/>
        <end position="73"/>
    </location>
</feature>
<feature type="compositionally biased region" description="Basic and acidic residues" evidence="1">
    <location>
        <begin position="473"/>
        <end position="482"/>
    </location>
</feature>
<feature type="transmembrane region" description="Helical" evidence="2">
    <location>
        <begin position="109"/>
        <end position="135"/>
    </location>
</feature>
<keyword evidence="2" id="KW-1133">Transmembrane helix</keyword>
<dbReference type="GO" id="GO:0005794">
    <property type="term" value="C:Golgi apparatus"/>
    <property type="evidence" value="ECO:0007669"/>
    <property type="project" value="TreeGrafter"/>
</dbReference>
<dbReference type="AlphaFoldDB" id="A0AAV5GFV8"/>
<reference evidence="3 4" key="1">
    <citation type="submission" date="2021-12" db="EMBL/GenBank/DDBJ databases">
        <title>High titer production of polyol ester of fatty acids by Rhodotorula paludigena BS15 towards product separation-free biomass refinery.</title>
        <authorList>
            <person name="Mano J."/>
            <person name="Ono H."/>
            <person name="Tanaka T."/>
            <person name="Naito K."/>
            <person name="Sushida H."/>
            <person name="Ike M."/>
            <person name="Tokuyasu K."/>
            <person name="Kitaoka M."/>
        </authorList>
    </citation>
    <scope>NUCLEOTIDE SEQUENCE [LARGE SCALE GENOMIC DNA]</scope>
    <source>
        <strain evidence="3 4">BS15</strain>
    </source>
</reference>
<feature type="transmembrane region" description="Helical" evidence="2">
    <location>
        <begin position="184"/>
        <end position="206"/>
    </location>
</feature>
<feature type="compositionally biased region" description="Basic and acidic residues" evidence="1">
    <location>
        <begin position="60"/>
        <end position="72"/>
    </location>
</feature>
<feature type="transmembrane region" description="Helical" evidence="2">
    <location>
        <begin position="155"/>
        <end position="172"/>
    </location>
</feature>
<organism evidence="3 4">
    <name type="scientific">Rhodotorula paludigena</name>
    <dbReference type="NCBI Taxonomy" id="86838"/>
    <lineage>
        <taxon>Eukaryota</taxon>
        <taxon>Fungi</taxon>
        <taxon>Dikarya</taxon>
        <taxon>Basidiomycota</taxon>
        <taxon>Pucciniomycotina</taxon>
        <taxon>Microbotryomycetes</taxon>
        <taxon>Sporidiobolales</taxon>
        <taxon>Sporidiobolaceae</taxon>
        <taxon>Rhodotorula</taxon>
    </lineage>
</organism>
<evidence type="ECO:0000256" key="1">
    <source>
        <dbReference type="SAM" id="MobiDB-lite"/>
    </source>
</evidence>
<protein>
    <submittedName>
        <fullName evidence="3">Uncharacterized protein</fullName>
    </submittedName>
</protein>
<feature type="region of interest" description="Disordered" evidence="1">
    <location>
        <begin position="435"/>
        <end position="482"/>
    </location>
</feature>
<feature type="transmembrane region" description="Helical" evidence="2">
    <location>
        <begin position="372"/>
        <end position="396"/>
    </location>
</feature>
<proteinExistence type="predicted"/>
<feature type="transmembrane region" description="Helical" evidence="2">
    <location>
        <begin position="335"/>
        <end position="352"/>
    </location>
</feature>
<feature type="transmembrane region" description="Helical" evidence="2">
    <location>
        <begin position="307"/>
        <end position="328"/>
    </location>
</feature>
<dbReference type="PANTHER" id="PTHR34391:SF1">
    <property type="entry name" value="UPF0658 GOLGI APPARATUS MEMBRANE PROTEIN C1952.10C-RELATED"/>
    <property type="match status" value="1"/>
</dbReference>
<keyword evidence="4" id="KW-1185">Reference proteome</keyword>
<dbReference type="Proteomes" id="UP001342314">
    <property type="component" value="Unassembled WGS sequence"/>
</dbReference>